<feature type="compositionally biased region" description="Gly residues" evidence="8">
    <location>
        <begin position="196"/>
        <end position="206"/>
    </location>
</feature>
<dbReference type="PANTHER" id="PTHR30518:SF2">
    <property type="entry name" value="ENDOLYTIC MUREIN TRANSGLYCOSYLASE"/>
    <property type="match status" value="1"/>
</dbReference>
<evidence type="ECO:0000313" key="10">
    <source>
        <dbReference type="Proteomes" id="UP001499987"/>
    </source>
</evidence>
<feature type="transmembrane region" description="Helical" evidence="7">
    <location>
        <begin position="277"/>
        <end position="298"/>
    </location>
</feature>
<dbReference type="Pfam" id="PF02618">
    <property type="entry name" value="YceG"/>
    <property type="match status" value="1"/>
</dbReference>
<evidence type="ECO:0000256" key="4">
    <source>
        <dbReference type="ARBA" id="ARBA00023136"/>
    </source>
</evidence>
<keyword evidence="10" id="KW-1185">Reference proteome</keyword>
<evidence type="ECO:0000313" key="9">
    <source>
        <dbReference type="EMBL" id="GAA1085174.1"/>
    </source>
</evidence>
<keyword evidence="4 7" id="KW-0472">Membrane</keyword>
<comment type="function">
    <text evidence="7">Functions as a peptidoglycan terminase that cleaves nascent peptidoglycan strands endolytically to terminate their elongation.</text>
</comment>
<evidence type="ECO:0000256" key="1">
    <source>
        <dbReference type="ARBA" id="ARBA00022475"/>
    </source>
</evidence>
<comment type="caution">
    <text evidence="9">The sequence shown here is derived from an EMBL/GenBank/DDBJ whole genome shotgun (WGS) entry which is preliminary data.</text>
</comment>
<evidence type="ECO:0000256" key="3">
    <source>
        <dbReference type="ARBA" id="ARBA00022989"/>
    </source>
</evidence>
<dbReference type="InterPro" id="IPR003770">
    <property type="entry name" value="MLTG-like"/>
</dbReference>
<dbReference type="PANTHER" id="PTHR30518">
    <property type="entry name" value="ENDOLYTIC MUREIN TRANSGLYCOSYLASE"/>
    <property type="match status" value="1"/>
</dbReference>
<feature type="compositionally biased region" description="Low complexity" evidence="8">
    <location>
        <begin position="46"/>
        <end position="113"/>
    </location>
</feature>
<sequence>MTDLGGGYRPQGEQPWHPGDPGYGIPQQPQSADQTGSWQVQPDAFGQQQYGQQGYPQQQQQGWQQQPSYGQQGYPQQSPQQGQMPQQQYQQQVPQQQGGYGQQQQYQQQAAQQTGSWQIPPGLQQQGQMPQQQGYPQQGPPQQQMRGGMQQGQMQPGQGQGQMPPQARGPQGFPQQAGQQPGRPPQQGSPVPPPRGGGGRPAGPGPDGIDWEAEAAALDGPAEAEAEVEEWEDDLDEYAEEDDAEGGSFFGADEDTSRDAERKRKEKGKKAGRRNRGACLVVALVLLGGMGGAGWWGYGFYQDHFGPAPDYTGAGTGSVTVEVKPGAGGSVIAASLFKVDVVKSADAFVEACQKNAKCGTIQPGFYTMKHQMSGAEAVKFMVESAGGNVLDLPQGMKAVDVYAMVDKKLKVPPGTTAKIAKDEVNNLGLPAYAQGNVEGFLFPTRYPLSEGMKPADLLKQMVANANQQFTDLDLEGSAKKLGLKSGYEALIEASILQAEGNNSEDFGKMARAISNRLTTNVTQHKLGLDTTLQYQLGRKELTTKEIHDGSLKYNTYVNPGLPPTPISNPGPDAIRAVLNPTPGDWVFWLAISADETKFAATGAEHAKNTEDWCISRGKTFNKATVTCN</sequence>
<dbReference type="HAMAP" id="MF_02065">
    <property type="entry name" value="MltG"/>
    <property type="match status" value="1"/>
</dbReference>
<protein>
    <recommendedName>
        <fullName evidence="7">Endolytic murein transglycosylase</fullName>
        <ecNumber evidence="7">4.2.2.29</ecNumber>
    </recommendedName>
    <alternativeName>
        <fullName evidence="7">Peptidoglycan lytic transglycosylase</fullName>
    </alternativeName>
    <alternativeName>
        <fullName evidence="7">Peptidoglycan polymerization terminase</fullName>
    </alternativeName>
</protein>
<dbReference type="Proteomes" id="UP001499987">
    <property type="component" value="Unassembled WGS sequence"/>
</dbReference>
<name>A0ABN1TIR5_9ACTN</name>
<feature type="compositionally biased region" description="Polar residues" evidence="8">
    <location>
        <begin position="27"/>
        <end position="40"/>
    </location>
</feature>
<feature type="region of interest" description="Disordered" evidence="8">
    <location>
        <begin position="238"/>
        <end position="271"/>
    </location>
</feature>
<feature type="region of interest" description="Disordered" evidence="8">
    <location>
        <begin position="1"/>
        <end position="211"/>
    </location>
</feature>
<dbReference type="EMBL" id="BAAALD010000026">
    <property type="protein sequence ID" value="GAA1085174.1"/>
    <property type="molecule type" value="Genomic_DNA"/>
</dbReference>
<dbReference type="Gene3D" id="3.30.1490.480">
    <property type="entry name" value="Endolytic murein transglycosylase"/>
    <property type="match status" value="1"/>
</dbReference>
<keyword evidence="3 7" id="KW-1133">Transmembrane helix</keyword>
<organism evidence="9 10">
    <name type="scientific">Kitasatospora arboriphila</name>
    <dbReference type="NCBI Taxonomy" id="258052"/>
    <lineage>
        <taxon>Bacteria</taxon>
        <taxon>Bacillati</taxon>
        <taxon>Actinomycetota</taxon>
        <taxon>Actinomycetes</taxon>
        <taxon>Kitasatosporales</taxon>
        <taxon>Streptomycetaceae</taxon>
        <taxon>Kitasatospora</taxon>
    </lineage>
</organism>
<comment type="catalytic activity">
    <reaction evidence="7">
        <text>a peptidoglycan chain = a peptidoglycan chain with N-acetyl-1,6-anhydromuramyl-[peptide] at the reducing end + a peptidoglycan chain with N-acetylglucosamine at the non-reducing end.</text>
        <dbReference type="EC" id="4.2.2.29"/>
    </reaction>
</comment>
<keyword evidence="6 7" id="KW-0961">Cell wall biogenesis/degradation</keyword>
<evidence type="ECO:0000256" key="5">
    <source>
        <dbReference type="ARBA" id="ARBA00023239"/>
    </source>
</evidence>
<gene>
    <name evidence="7" type="primary">mltG</name>
    <name evidence="9" type="ORF">GCM10009663_31110</name>
</gene>
<comment type="similarity">
    <text evidence="7">Belongs to the transglycosylase MltG family.</text>
</comment>
<dbReference type="NCBIfam" id="TIGR00247">
    <property type="entry name" value="endolytic transglycosylase MltG"/>
    <property type="match status" value="1"/>
</dbReference>
<reference evidence="9 10" key="1">
    <citation type="journal article" date="2019" name="Int. J. Syst. Evol. Microbiol.">
        <title>The Global Catalogue of Microorganisms (GCM) 10K type strain sequencing project: providing services to taxonomists for standard genome sequencing and annotation.</title>
        <authorList>
            <consortium name="The Broad Institute Genomics Platform"/>
            <consortium name="The Broad Institute Genome Sequencing Center for Infectious Disease"/>
            <person name="Wu L."/>
            <person name="Ma J."/>
        </authorList>
    </citation>
    <scope>NUCLEOTIDE SEQUENCE [LARGE SCALE GENOMIC DNA]</scope>
    <source>
        <strain evidence="9 10">JCM 13002</strain>
    </source>
</reference>
<evidence type="ECO:0000256" key="2">
    <source>
        <dbReference type="ARBA" id="ARBA00022692"/>
    </source>
</evidence>
<dbReference type="EC" id="4.2.2.29" evidence="7"/>
<evidence type="ECO:0000256" key="7">
    <source>
        <dbReference type="HAMAP-Rule" id="MF_02065"/>
    </source>
</evidence>
<feature type="compositionally biased region" description="Low complexity" evidence="8">
    <location>
        <begin position="120"/>
        <end position="189"/>
    </location>
</feature>
<proteinExistence type="inferred from homology"/>
<comment type="subcellular location">
    <subcellularLocation>
        <location evidence="7">Cell membrane</location>
        <topology evidence="7">Single-pass membrane protein</topology>
    </subcellularLocation>
</comment>
<keyword evidence="1 7" id="KW-1003">Cell membrane</keyword>
<evidence type="ECO:0000256" key="6">
    <source>
        <dbReference type="ARBA" id="ARBA00023316"/>
    </source>
</evidence>
<evidence type="ECO:0000256" key="8">
    <source>
        <dbReference type="SAM" id="MobiDB-lite"/>
    </source>
</evidence>
<dbReference type="RefSeq" id="WP_344624198.1">
    <property type="nucleotide sequence ID" value="NZ_BAAALD010000026.1"/>
</dbReference>
<keyword evidence="5 7" id="KW-0456">Lyase</keyword>
<feature type="site" description="Important for catalytic activity" evidence="7">
    <location>
        <position position="499"/>
    </location>
</feature>
<keyword evidence="2 7" id="KW-0812">Transmembrane</keyword>
<accession>A0ABN1TIR5</accession>